<dbReference type="CTD" id="32485"/>
<evidence type="ECO:0000313" key="31">
    <source>
        <dbReference type="RefSeq" id="XP_024945806.1"/>
    </source>
</evidence>
<dbReference type="InterPro" id="IPR001054">
    <property type="entry name" value="A/G_cyclase"/>
</dbReference>
<feature type="transmembrane region" description="Helical" evidence="25">
    <location>
        <begin position="125"/>
        <end position="145"/>
    </location>
</feature>
<evidence type="ECO:0000256" key="10">
    <source>
        <dbReference type="ARBA" id="ARBA00022741"/>
    </source>
</evidence>
<evidence type="ECO:0000256" key="19">
    <source>
        <dbReference type="ARBA" id="ARBA00070496"/>
    </source>
</evidence>
<dbReference type="RefSeq" id="XP_024945806.1">
    <property type="nucleotide sequence ID" value="XM_025090038.1"/>
</dbReference>
<feature type="domain" description="Guanylate cyclase" evidence="26">
    <location>
        <begin position="513"/>
        <end position="640"/>
    </location>
</feature>
<keyword evidence="6" id="KW-1003">Cell membrane</keyword>
<dbReference type="SMART" id="SM00044">
    <property type="entry name" value="CYCc"/>
    <property type="match status" value="2"/>
</dbReference>
<dbReference type="PROSITE" id="PS50125">
    <property type="entry name" value="GUANYLATE_CYCLASE_2"/>
    <property type="match status" value="2"/>
</dbReference>
<evidence type="ECO:0000256" key="6">
    <source>
        <dbReference type="ARBA" id="ARBA00022475"/>
    </source>
</evidence>
<feature type="compositionally biased region" description="Basic residues" evidence="24">
    <location>
        <begin position="1"/>
        <end position="10"/>
    </location>
</feature>
<dbReference type="PANTHER" id="PTHR45627:SF8">
    <property type="entry name" value="ADENYLATE CYCLASE TYPE 9"/>
    <property type="match status" value="1"/>
</dbReference>
<feature type="transmembrane region" description="Helical" evidence="25">
    <location>
        <begin position="1254"/>
        <end position="1273"/>
    </location>
</feature>
<keyword evidence="11" id="KW-0067">ATP-binding</keyword>
<dbReference type="Proteomes" id="UP000694920">
    <property type="component" value="Unplaced"/>
</dbReference>
<dbReference type="InterPro" id="IPR029787">
    <property type="entry name" value="Nucleotide_cyclase"/>
</dbReference>
<feature type="domain" description="Guanylate cyclase" evidence="26">
    <location>
        <begin position="1335"/>
        <end position="1475"/>
    </location>
</feature>
<evidence type="ECO:0000256" key="9">
    <source>
        <dbReference type="ARBA" id="ARBA00022737"/>
    </source>
</evidence>
<comment type="catalytic activity">
    <reaction evidence="1">
        <text>ATP = 3',5'-cyclic AMP + diphosphate</text>
        <dbReference type="Rhea" id="RHEA:15389"/>
        <dbReference type="ChEBI" id="CHEBI:30616"/>
        <dbReference type="ChEBI" id="CHEBI:33019"/>
        <dbReference type="ChEBI" id="CHEBI:58165"/>
        <dbReference type="EC" id="4.6.1.1"/>
    </reaction>
</comment>
<feature type="transmembrane region" description="Helical" evidence="25">
    <location>
        <begin position="1003"/>
        <end position="1023"/>
    </location>
</feature>
<evidence type="ECO:0000256" key="23">
    <source>
        <dbReference type="RuleBase" id="RU000405"/>
    </source>
</evidence>
<evidence type="ECO:0000256" key="3">
    <source>
        <dbReference type="ARBA" id="ARBA00001946"/>
    </source>
</evidence>
<dbReference type="PANTHER" id="PTHR45627">
    <property type="entry name" value="ADENYLATE CYCLASE TYPE 1"/>
    <property type="match status" value="1"/>
</dbReference>
<sequence>MTPPLSRKRGSSVSFTRAKDDAEDDRDEIQISLTPYIQTYLAHSGQGLGCCGIGLPVPFERAASRSWWNPKFDSEILEEQFRRSAFPQIRLRFRYALTYILFVSLSWLAYFVISGIENDTSSWPAIATIFSTVGAMASVVLYLTHTDYYRSYAVLTSLIVAFTLCLLSLLFLVLVPPYSDGLTLVGHFALCSEILLLIYTVVPMPLYACVGICTVYSFVFEFLTAYLYGLEGTKRSSYGDEVILPTNAPINQTVGRNITKRFMREDPGALLYENSEKTSSIRVPGYFNISAKVPAALAKLNESLTDSKIFSTLNSSAIFNPTNNSFIDNSTSNGFGYSSVTPSILSLGSNWTSTEPSFTTDLVNATISTVSSNSTLMNEFTRTLNNWEGNVSGSGYSENVDFATTLTIRILMQICIHLIGVHILIMTFVRMRGTFMKVGQSLLVRRQLEMEKQLKEKMIHSVMPPKVADWLMEESEREREREDSLKKGSIPSNNTDIRSLFRPFNMHSMEDVSILFADIVGFTRMSSNKTAEELVGILNDLFERFDDLCVQHGCEKISTLGDCYYCVSGCPEPRLDHAKCCVEMGLAMIEAIKQFDVERREGVNMRVGVHTGTVLCGIVGTKRFKFDVWSNDVTLANKLESTGKPGRVHLSEKTLSFLGDQYLTEDGETVNGVKSYFIRGRKSDLVTEFMTNVTGPTSISPLLHPRHRLSSCNNQAKPRPHYLHMVTNLNSYKTKANSLPSILDSENDEDTVDQKEDINKSPTSTVSYENKKKLRNKAWRYLQRQRTTEEMTPLERENADVVHPEIKEEPTPVIRHEERNGYDRVPIDNCVEMDPNPVLTIPLLPDQEPVSHASSVCSRKDSGIRSNSRRSSIQQQLYLMNGMTQGDLLAHRVSGYYTSSSTLNSAPEPSSSIPPYPFPPVVTDTFGACFYKLRKQSDLQLIRCVQDNVTSQRSYFVKPPLSSVTLFFKNKEMEQEYRENAHKASEGIGDNPPTLATSRFNTYFDILISALVYSAITASLLLLCEPTTYYIIFCTLATVVQVFAVSLCVRQLVNPNTTHASFTQKIFKFCSRWYPWHLCGAILVGLPIISILMNFTCHSLHASLNNFEYYYSYLIFVGLVHFCNFTQLNFWMKNLLVTLTGIVFICLVATHVYHERSIVNPTNLAHHGPNNVSLAGTKANISLINLNSTPFAQKYHEEDKGYISKKSLILSTINSKMEFHRSNLDQEFTSNGLNSTYDKEKDLQNKEKRYNQRLYNSEIFLDMVLLLLLVCFLNREFEISYRLSFHGNAVAARDKACVQSMKNQADWLLHNIIPKYVADQLKTTAKYSQNHKSVGIIFASIVNFNELYDESYLGGKEYLRVLNELIGDFDELLEKSEFANVEKIKTIGSTFMAASGLNPQVRQQSEHEYTHLFQLLDFAVAMHKVIYNFNRDLLGFKLILRIGYNYGDVTAGVIGATKLYYDIWGDAVNIASRMDSTGVASRIQLPINCLEALSERYEFEPRGQVYVKGKDNMDVFLLKGKKGEDPSSTMDS</sequence>
<feature type="transmembrane region" description="Helical" evidence="25">
    <location>
        <begin position="152"/>
        <end position="175"/>
    </location>
</feature>
<proteinExistence type="inferred from homology"/>
<evidence type="ECO:0000256" key="13">
    <source>
        <dbReference type="ARBA" id="ARBA00022989"/>
    </source>
</evidence>
<evidence type="ECO:0000256" key="25">
    <source>
        <dbReference type="SAM" id="Phobius"/>
    </source>
</evidence>
<evidence type="ECO:0000313" key="30">
    <source>
        <dbReference type="RefSeq" id="XP_015605677.1"/>
    </source>
</evidence>
<evidence type="ECO:0000313" key="27">
    <source>
        <dbReference type="Proteomes" id="UP000694920"/>
    </source>
</evidence>
<evidence type="ECO:0000256" key="18">
    <source>
        <dbReference type="ARBA" id="ARBA00023239"/>
    </source>
</evidence>
<evidence type="ECO:0000256" key="20">
    <source>
        <dbReference type="ARBA" id="ARBA00081225"/>
    </source>
</evidence>
<dbReference type="InterPro" id="IPR018297">
    <property type="entry name" value="A/G_cyclase_CS"/>
</dbReference>
<evidence type="ECO:0000256" key="17">
    <source>
        <dbReference type="ARBA" id="ARBA00023211"/>
    </source>
</evidence>
<dbReference type="Pfam" id="PF00211">
    <property type="entry name" value="Guanylate_cyc"/>
    <property type="match status" value="2"/>
</dbReference>
<dbReference type="GO" id="GO:0006171">
    <property type="term" value="P:cAMP biosynthetic process"/>
    <property type="evidence" value="ECO:0007669"/>
    <property type="project" value="UniProtKB-KW"/>
</dbReference>
<comment type="cofactor">
    <cofactor evidence="2">
        <name>Mn(2+)</name>
        <dbReference type="ChEBI" id="CHEBI:29035"/>
    </cofactor>
</comment>
<feature type="transmembrane region" description="Helical" evidence="25">
    <location>
        <begin position="1074"/>
        <end position="1095"/>
    </location>
</feature>
<feature type="region of interest" description="Disordered" evidence="24">
    <location>
        <begin position="849"/>
        <end position="870"/>
    </location>
</feature>
<reference evidence="28 29" key="1">
    <citation type="submission" date="2025-04" db="UniProtKB">
        <authorList>
            <consortium name="RefSeq"/>
        </authorList>
    </citation>
    <scope>IDENTIFICATION</scope>
</reference>
<keyword evidence="15 25" id="KW-0472">Membrane</keyword>
<dbReference type="GO" id="GO:0004016">
    <property type="term" value="F:adenylate cyclase activity"/>
    <property type="evidence" value="ECO:0007669"/>
    <property type="project" value="UniProtKB-EC"/>
</dbReference>
<evidence type="ECO:0000256" key="24">
    <source>
        <dbReference type="SAM" id="MobiDB-lite"/>
    </source>
</evidence>
<accession>A0AAJ7CA32</accession>
<dbReference type="RefSeq" id="XP_015605675.1">
    <property type="nucleotide sequence ID" value="XM_015750189.2"/>
</dbReference>
<organism evidence="27 29">
    <name type="scientific">Cephus cinctus</name>
    <name type="common">Wheat stem sawfly</name>
    <dbReference type="NCBI Taxonomy" id="211228"/>
    <lineage>
        <taxon>Eukaryota</taxon>
        <taxon>Metazoa</taxon>
        <taxon>Ecdysozoa</taxon>
        <taxon>Arthropoda</taxon>
        <taxon>Hexapoda</taxon>
        <taxon>Insecta</taxon>
        <taxon>Pterygota</taxon>
        <taxon>Neoptera</taxon>
        <taxon>Endopterygota</taxon>
        <taxon>Hymenoptera</taxon>
        <taxon>Cephoidea</taxon>
        <taxon>Cephidae</taxon>
        <taxon>Cephus</taxon>
    </lineage>
</organism>
<feature type="region of interest" description="Disordered" evidence="24">
    <location>
        <begin position="1"/>
        <end position="21"/>
    </location>
</feature>
<feature type="transmembrane region" description="Helical" evidence="25">
    <location>
        <begin position="1110"/>
        <end position="1128"/>
    </location>
</feature>
<dbReference type="GO" id="GO:0005524">
    <property type="term" value="F:ATP binding"/>
    <property type="evidence" value="ECO:0007669"/>
    <property type="project" value="UniProtKB-KW"/>
</dbReference>
<evidence type="ECO:0000256" key="7">
    <source>
        <dbReference type="ARBA" id="ARBA00022692"/>
    </source>
</evidence>
<dbReference type="PROSITE" id="PS00452">
    <property type="entry name" value="GUANYLATE_CYCLASE_1"/>
    <property type="match status" value="2"/>
</dbReference>
<dbReference type="RefSeq" id="XP_015605677.1">
    <property type="nucleotide sequence ID" value="XM_015750191.2"/>
</dbReference>
<keyword evidence="12" id="KW-0460">Magnesium</keyword>
<keyword evidence="9" id="KW-0677">Repeat</keyword>
<dbReference type="GO" id="GO:0046872">
    <property type="term" value="F:metal ion binding"/>
    <property type="evidence" value="ECO:0007669"/>
    <property type="project" value="UniProtKB-KW"/>
</dbReference>
<keyword evidence="18 23" id="KW-0456">Lyase</keyword>
<dbReference type="GO" id="GO:0005886">
    <property type="term" value="C:plasma membrane"/>
    <property type="evidence" value="ECO:0007669"/>
    <property type="project" value="UniProtKB-SubCell"/>
</dbReference>
<evidence type="ECO:0000313" key="29">
    <source>
        <dbReference type="RefSeq" id="XP_015605676.1"/>
    </source>
</evidence>
<keyword evidence="14" id="KW-0115">cAMP biosynthesis</keyword>
<feature type="transmembrane region" description="Helical" evidence="25">
    <location>
        <begin position="410"/>
        <end position="429"/>
    </location>
</feature>
<evidence type="ECO:0000256" key="12">
    <source>
        <dbReference type="ARBA" id="ARBA00022842"/>
    </source>
</evidence>
<keyword evidence="13 25" id="KW-1133">Transmembrane helix</keyword>
<feature type="transmembrane region" description="Helical" evidence="25">
    <location>
        <begin position="1029"/>
        <end position="1053"/>
    </location>
</feature>
<evidence type="ECO:0000256" key="2">
    <source>
        <dbReference type="ARBA" id="ARBA00001936"/>
    </source>
</evidence>
<keyword evidence="8" id="KW-0479">Metal-binding</keyword>
<evidence type="ECO:0000256" key="21">
    <source>
        <dbReference type="ARBA" id="ARBA00081232"/>
    </source>
</evidence>
<comment type="similarity">
    <text evidence="23">Belongs to the adenylyl cyclase class-4/guanylyl cyclase family.</text>
</comment>
<evidence type="ECO:0000256" key="15">
    <source>
        <dbReference type="ARBA" id="ARBA00023136"/>
    </source>
</evidence>
<name>A0AAJ7CA32_CEPCN</name>
<keyword evidence="10" id="KW-0547">Nucleotide-binding</keyword>
<keyword evidence="17" id="KW-0464">Manganese</keyword>
<protein>
    <recommendedName>
        <fullName evidence="19">Adenylate cyclase type 9</fullName>
        <ecNumber evidence="5">4.6.1.1</ecNumber>
    </recommendedName>
    <alternativeName>
        <fullName evidence="22">ATP pyrophosphate-lyase 9</fullName>
    </alternativeName>
    <alternativeName>
        <fullName evidence="20">Adenylate cyclase type IX</fullName>
    </alternativeName>
    <alternativeName>
        <fullName evidence="21">Adenylyl cyclase 9</fullName>
    </alternativeName>
</protein>
<dbReference type="GO" id="GO:0035556">
    <property type="term" value="P:intracellular signal transduction"/>
    <property type="evidence" value="ECO:0007669"/>
    <property type="project" value="InterPro"/>
</dbReference>
<evidence type="ECO:0000256" key="8">
    <source>
        <dbReference type="ARBA" id="ARBA00022723"/>
    </source>
</evidence>
<evidence type="ECO:0000256" key="22">
    <source>
        <dbReference type="ARBA" id="ARBA00081427"/>
    </source>
</evidence>
<comment type="subcellular location">
    <subcellularLocation>
        <location evidence="4">Cell membrane</location>
        <topology evidence="4">Multi-pass membrane protein</topology>
    </subcellularLocation>
</comment>
<evidence type="ECO:0000256" key="11">
    <source>
        <dbReference type="ARBA" id="ARBA00022840"/>
    </source>
</evidence>
<feature type="region of interest" description="Disordered" evidence="24">
    <location>
        <begin position="743"/>
        <end position="765"/>
    </location>
</feature>
<evidence type="ECO:0000256" key="1">
    <source>
        <dbReference type="ARBA" id="ARBA00001593"/>
    </source>
</evidence>
<evidence type="ECO:0000313" key="28">
    <source>
        <dbReference type="RefSeq" id="XP_015605675.1"/>
    </source>
</evidence>
<dbReference type="RefSeq" id="XP_015605676.1">
    <property type="nucleotide sequence ID" value="XM_015750190.2"/>
</dbReference>
<evidence type="ECO:0000256" key="4">
    <source>
        <dbReference type="ARBA" id="ARBA00004651"/>
    </source>
</evidence>
<evidence type="ECO:0000259" key="26">
    <source>
        <dbReference type="PROSITE" id="PS50125"/>
    </source>
</evidence>
<keyword evidence="7 25" id="KW-0812">Transmembrane</keyword>
<dbReference type="EC" id="4.6.1.1" evidence="5"/>
<evidence type="ECO:0000256" key="16">
    <source>
        <dbReference type="ARBA" id="ARBA00023180"/>
    </source>
</evidence>
<dbReference type="CDD" id="cd07302">
    <property type="entry name" value="CHD"/>
    <property type="match status" value="2"/>
</dbReference>
<comment type="cofactor">
    <cofactor evidence="3">
        <name>Mg(2+)</name>
        <dbReference type="ChEBI" id="CHEBI:18420"/>
    </cofactor>
</comment>
<feature type="transmembrane region" description="Helical" evidence="25">
    <location>
        <begin position="93"/>
        <end position="113"/>
    </location>
</feature>
<dbReference type="SUPFAM" id="SSF55073">
    <property type="entry name" value="Nucleotide cyclase"/>
    <property type="match status" value="2"/>
</dbReference>
<keyword evidence="16" id="KW-0325">Glycoprotein</keyword>
<dbReference type="FunFam" id="3.30.70.1230:FF:000008">
    <property type="entry name" value="Adenylate cyclase type 9"/>
    <property type="match status" value="1"/>
</dbReference>
<dbReference type="KEGG" id="ccin:107272739"/>
<dbReference type="GeneID" id="107272739"/>
<gene>
    <name evidence="28 29 30 31" type="primary">LOC107272739</name>
</gene>
<dbReference type="Gene3D" id="3.30.70.1230">
    <property type="entry name" value="Nucleotide cyclase"/>
    <property type="match status" value="2"/>
</dbReference>
<evidence type="ECO:0000256" key="14">
    <source>
        <dbReference type="ARBA" id="ARBA00022998"/>
    </source>
</evidence>
<dbReference type="GO" id="GO:0007189">
    <property type="term" value="P:adenylate cyclase-activating G protein-coupled receptor signaling pathway"/>
    <property type="evidence" value="ECO:0007669"/>
    <property type="project" value="TreeGrafter"/>
</dbReference>
<keyword evidence="27" id="KW-1185">Reference proteome</keyword>
<feature type="transmembrane region" description="Helical" evidence="25">
    <location>
        <begin position="1135"/>
        <end position="1154"/>
    </location>
</feature>
<dbReference type="FunFam" id="3.30.70.1230:FF:000014">
    <property type="entry name" value="adenylate cyclase type 9"/>
    <property type="match status" value="1"/>
</dbReference>
<evidence type="ECO:0000256" key="5">
    <source>
        <dbReference type="ARBA" id="ARBA00012201"/>
    </source>
</evidence>